<dbReference type="EC" id="2.3.1.109" evidence="1"/>
<evidence type="ECO:0000313" key="1">
    <source>
        <dbReference type="EMBL" id="MCJ2181983.1"/>
    </source>
</evidence>
<dbReference type="Proteomes" id="UP001162881">
    <property type="component" value="Unassembled WGS sequence"/>
</dbReference>
<name>A0ABT0BAV9_9SPHN</name>
<keyword evidence="1" id="KW-0808">Transferase</keyword>
<protein>
    <submittedName>
        <fullName evidence="1">Arginine N-succinyltransferase</fullName>
        <ecNumber evidence="1">2.3.1.109</ecNumber>
    </submittedName>
</protein>
<dbReference type="InterPro" id="IPR016181">
    <property type="entry name" value="Acyl_CoA_acyltransferase"/>
</dbReference>
<dbReference type="Pfam" id="PF04958">
    <property type="entry name" value="AstA"/>
    <property type="match status" value="1"/>
</dbReference>
<dbReference type="SUPFAM" id="SSF55729">
    <property type="entry name" value="Acyl-CoA N-acyltransferases (Nat)"/>
    <property type="match status" value="1"/>
</dbReference>
<reference evidence="1" key="1">
    <citation type="submission" date="2022-03" db="EMBL/GenBank/DDBJ databases">
        <title>Identification of a novel bacterium isolated from mangrove sediments.</title>
        <authorList>
            <person name="Pan X."/>
        </authorList>
    </citation>
    <scope>NUCLEOTIDE SEQUENCE</scope>
    <source>
        <strain evidence="1">B1949</strain>
    </source>
</reference>
<sequence>MHFVRPGGLPEDRAVLTERLALSERSFAGDGAPSEAWYTLLLEDTASGAIDGIASVRAAVGVRRPHFSFRVVTLALYSSPFLRLPFEQADRMLTVC</sequence>
<evidence type="ECO:0000313" key="2">
    <source>
        <dbReference type="Proteomes" id="UP001162881"/>
    </source>
</evidence>
<organism evidence="1 2">
    <name type="scientific">Novosphingobium organovorum</name>
    <dbReference type="NCBI Taxonomy" id="2930092"/>
    <lineage>
        <taxon>Bacteria</taxon>
        <taxon>Pseudomonadati</taxon>
        <taxon>Pseudomonadota</taxon>
        <taxon>Alphaproteobacteria</taxon>
        <taxon>Sphingomonadales</taxon>
        <taxon>Sphingomonadaceae</taxon>
        <taxon>Novosphingobium</taxon>
    </lineage>
</organism>
<dbReference type="EMBL" id="JALHLF010000009">
    <property type="protein sequence ID" value="MCJ2181983.1"/>
    <property type="molecule type" value="Genomic_DNA"/>
</dbReference>
<keyword evidence="1" id="KW-0012">Acyltransferase</keyword>
<dbReference type="RefSeq" id="WP_244017426.1">
    <property type="nucleotide sequence ID" value="NZ_JALHLF010000009.1"/>
</dbReference>
<accession>A0ABT0BAV9</accession>
<dbReference type="InterPro" id="IPR007041">
    <property type="entry name" value="Arg_succinylTrfase_AstA/AruG"/>
</dbReference>
<proteinExistence type="predicted"/>
<gene>
    <name evidence="1" type="ORF">MTR62_04600</name>
</gene>
<comment type="caution">
    <text evidence="1">The sequence shown here is derived from an EMBL/GenBank/DDBJ whole genome shotgun (WGS) entry which is preliminary data.</text>
</comment>
<keyword evidence="2" id="KW-1185">Reference proteome</keyword>
<dbReference type="GO" id="GO:0008791">
    <property type="term" value="F:arginine N-succinyltransferase activity"/>
    <property type="evidence" value="ECO:0007669"/>
    <property type="project" value="UniProtKB-EC"/>
</dbReference>